<dbReference type="InterPro" id="IPR013747">
    <property type="entry name" value="ACP_syn_III_C"/>
</dbReference>
<evidence type="ECO:0000256" key="2">
    <source>
        <dbReference type="ARBA" id="ARBA00023315"/>
    </source>
</evidence>
<accession>A0ABW3K3D2</accession>
<dbReference type="RefSeq" id="WP_377579397.1">
    <property type="nucleotide sequence ID" value="NZ_JBHTKA010000003.1"/>
</dbReference>
<dbReference type="PANTHER" id="PTHR34069">
    <property type="entry name" value="3-OXOACYL-[ACYL-CARRIER-PROTEIN] SYNTHASE 3"/>
    <property type="match status" value="1"/>
</dbReference>
<dbReference type="EMBL" id="JBHTKA010000003">
    <property type="protein sequence ID" value="MFD1000089.1"/>
    <property type="molecule type" value="Genomic_DNA"/>
</dbReference>
<keyword evidence="2" id="KW-0012">Acyltransferase</keyword>
<reference evidence="5" key="1">
    <citation type="journal article" date="2019" name="Int. J. Syst. Evol. Microbiol.">
        <title>The Global Catalogue of Microorganisms (GCM) 10K type strain sequencing project: providing services to taxonomists for standard genome sequencing and annotation.</title>
        <authorList>
            <consortium name="The Broad Institute Genomics Platform"/>
            <consortium name="The Broad Institute Genome Sequencing Center for Infectious Disease"/>
            <person name="Wu L."/>
            <person name="Ma J."/>
        </authorList>
    </citation>
    <scope>NUCLEOTIDE SEQUENCE [LARGE SCALE GENOMIC DNA]</scope>
    <source>
        <strain evidence="5">CCUG 58938</strain>
    </source>
</reference>
<dbReference type="SUPFAM" id="SSF53901">
    <property type="entry name" value="Thiolase-like"/>
    <property type="match status" value="2"/>
</dbReference>
<name>A0ABW3K3D2_9BACT</name>
<dbReference type="NCBIfam" id="NF005293">
    <property type="entry name" value="PRK06816.1"/>
    <property type="match status" value="1"/>
</dbReference>
<evidence type="ECO:0000256" key="1">
    <source>
        <dbReference type="ARBA" id="ARBA00022679"/>
    </source>
</evidence>
<dbReference type="Gene3D" id="3.40.47.10">
    <property type="match status" value="2"/>
</dbReference>
<dbReference type="InterPro" id="IPR016039">
    <property type="entry name" value="Thiolase-like"/>
</dbReference>
<feature type="domain" description="Beta-ketoacyl-[acyl-carrier-protein] synthase III C-terminal" evidence="3">
    <location>
        <begin position="286"/>
        <end position="362"/>
    </location>
</feature>
<organism evidence="4 5">
    <name type="scientific">Ohtaekwangia kribbensis</name>
    <dbReference type="NCBI Taxonomy" id="688913"/>
    <lineage>
        <taxon>Bacteria</taxon>
        <taxon>Pseudomonadati</taxon>
        <taxon>Bacteroidota</taxon>
        <taxon>Cytophagia</taxon>
        <taxon>Cytophagales</taxon>
        <taxon>Fulvivirgaceae</taxon>
        <taxon>Ohtaekwangia</taxon>
    </lineage>
</organism>
<dbReference type="CDD" id="cd00827">
    <property type="entry name" value="init_cond_enzymes"/>
    <property type="match status" value="1"/>
</dbReference>
<dbReference type="Pfam" id="PF08541">
    <property type="entry name" value="ACP_syn_III_C"/>
    <property type="match status" value="1"/>
</dbReference>
<evidence type="ECO:0000259" key="3">
    <source>
        <dbReference type="Pfam" id="PF08541"/>
    </source>
</evidence>
<proteinExistence type="predicted"/>
<dbReference type="Proteomes" id="UP001597112">
    <property type="component" value="Unassembled WGS sequence"/>
</dbReference>
<keyword evidence="5" id="KW-1185">Reference proteome</keyword>
<keyword evidence="1" id="KW-0808">Transferase</keyword>
<evidence type="ECO:0000313" key="4">
    <source>
        <dbReference type="EMBL" id="MFD1000089.1"/>
    </source>
</evidence>
<dbReference type="PANTHER" id="PTHR34069:SF2">
    <property type="entry name" value="BETA-KETOACYL-[ACYL-CARRIER-PROTEIN] SYNTHASE III"/>
    <property type="match status" value="1"/>
</dbReference>
<protein>
    <submittedName>
        <fullName evidence="4">Beta-ketoacyl-ACP synthase III</fullName>
    </submittedName>
</protein>
<evidence type="ECO:0000313" key="5">
    <source>
        <dbReference type="Proteomes" id="UP001597112"/>
    </source>
</evidence>
<gene>
    <name evidence="4" type="ORF">ACFQ21_12270</name>
</gene>
<comment type="caution">
    <text evidence="4">The sequence shown here is derived from an EMBL/GenBank/DDBJ whole genome shotgun (WGS) entry which is preliminary data.</text>
</comment>
<sequence length="380" mass="42845">MNRSVYITKLASYYPNEPVANDDIEKFLGLINDQPSKARPLILRNNQIKKRFYSFDREGKTTHTNTNLTRLAIEKLFDDKFKQQDMQLLSCGTTTPDQMLPPHAAMVHGEMGGHPVEINTAAGSCSAGIQALKFGYLSVLSGNTTNAVCTGSDRFSKWMQAKFFKEEAEKVSMLEGGDGMIAFEKDFLRFMLSDGAAAVLLEDKPNPDKLSLRIDWIEQKSYAHELPACMYYGAVKDENGNFIGWNDLEQQQWAGESAFALKQDTKLLGEFIVKKGGEFMKELVTKHNIDVENLTYFLPHLSSQYFASRIAKELEVLNIDIPSSKWFTNLTWVGNVGAASPLLMLEELFNSGRMKKGDTIWMMIPESARFNYGYVMLTVV</sequence>